<name>A0A158GQV6_9BURK</name>
<evidence type="ECO:0000313" key="2">
    <source>
        <dbReference type="Proteomes" id="UP000054925"/>
    </source>
</evidence>
<dbReference type="Proteomes" id="UP000054925">
    <property type="component" value="Unassembled WGS sequence"/>
</dbReference>
<dbReference type="EMBL" id="FCOL02000005">
    <property type="protein sequence ID" value="SAL34534.1"/>
    <property type="molecule type" value="Genomic_DNA"/>
</dbReference>
<gene>
    <name evidence="1" type="ORF">AWB67_01362</name>
</gene>
<reference evidence="1" key="1">
    <citation type="submission" date="2016-01" db="EMBL/GenBank/DDBJ databases">
        <authorList>
            <person name="Peeters C."/>
        </authorList>
    </citation>
    <scope>NUCLEOTIDE SEQUENCE [LARGE SCALE GENOMIC DNA]</scope>
    <source>
        <strain evidence="1">LMG 22937</strain>
    </source>
</reference>
<organism evidence="1 2">
    <name type="scientific">Caballeronia terrestris</name>
    <dbReference type="NCBI Taxonomy" id="1226301"/>
    <lineage>
        <taxon>Bacteria</taxon>
        <taxon>Pseudomonadati</taxon>
        <taxon>Pseudomonadota</taxon>
        <taxon>Betaproteobacteria</taxon>
        <taxon>Burkholderiales</taxon>
        <taxon>Burkholderiaceae</taxon>
        <taxon>Caballeronia</taxon>
    </lineage>
</organism>
<proteinExistence type="predicted"/>
<accession>A0A158GQV6</accession>
<sequence length="49" mass="5657">MMAYRSAIFFHAQWRLFDSVAWPEGPTLVDSVAWDQSKALKGQLWSTAR</sequence>
<keyword evidence="2" id="KW-1185">Reference proteome</keyword>
<dbReference type="AlphaFoldDB" id="A0A158GQV6"/>
<comment type="caution">
    <text evidence="1">The sequence shown here is derived from an EMBL/GenBank/DDBJ whole genome shotgun (WGS) entry which is preliminary data.</text>
</comment>
<protein>
    <submittedName>
        <fullName evidence="1">Uncharacterized protein</fullName>
    </submittedName>
</protein>
<evidence type="ECO:0000313" key="1">
    <source>
        <dbReference type="EMBL" id="SAL34534.1"/>
    </source>
</evidence>